<dbReference type="EMBL" id="BGZK01001344">
    <property type="protein sequence ID" value="GBP77738.1"/>
    <property type="molecule type" value="Genomic_DNA"/>
</dbReference>
<sequence>MGGPTPPTGRQMTTERAARQRGAAPTHVSRTAEAGIPFGVLFAGMRTYLSGWRLGWGVVAFGHAAARRPRVTRFYFEN</sequence>
<keyword evidence="3" id="KW-1185">Reference proteome</keyword>
<organism evidence="2 3">
    <name type="scientific">Eumeta variegata</name>
    <name type="common">Bagworm moth</name>
    <name type="synonym">Eumeta japonica</name>
    <dbReference type="NCBI Taxonomy" id="151549"/>
    <lineage>
        <taxon>Eukaryota</taxon>
        <taxon>Metazoa</taxon>
        <taxon>Ecdysozoa</taxon>
        <taxon>Arthropoda</taxon>
        <taxon>Hexapoda</taxon>
        <taxon>Insecta</taxon>
        <taxon>Pterygota</taxon>
        <taxon>Neoptera</taxon>
        <taxon>Endopterygota</taxon>
        <taxon>Lepidoptera</taxon>
        <taxon>Glossata</taxon>
        <taxon>Ditrysia</taxon>
        <taxon>Tineoidea</taxon>
        <taxon>Psychidae</taxon>
        <taxon>Oiketicinae</taxon>
        <taxon>Eumeta</taxon>
    </lineage>
</organism>
<name>A0A4C1YNL2_EUMVA</name>
<dbReference type="Proteomes" id="UP000299102">
    <property type="component" value="Unassembled WGS sequence"/>
</dbReference>
<evidence type="ECO:0000313" key="2">
    <source>
        <dbReference type="EMBL" id="GBP77738.1"/>
    </source>
</evidence>
<evidence type="ECO:0000256" key="1">
    <source>
        <dbReference type="SAM" id="MobiDB-lite"/>
    </source>
</evidence>
<evidence type="ECO:0000313" key="3">
    <source>
        <dbReference type="Proteomes" id="UP000299102"/>
    </source>
</evidence>
<gene>
    <name evidence="2" type="ORF">EVAR_55402_1</name>
</gene>
<protein>
    <submittedName>
        <fullName evidence="2">Uncharacterized protein</fullName>
    </submittedName>
</protein>
<reference evidence="2 3" key="1">
    <citation type="journal article" date="2019" name="Commun. Biol.">
        <title>The bagworm genome reveals a unique fibroin gene that provides high tensile strength.</title>
        <authorList>
            <person name="Kono N."/>
            <person name="Nakamura H."/>
            <person name="Ohtoshi R."/>
            <person name="Tomita M."/>
            <person name="Numata K."/>
            <person name="Arakawa K."/>
        </authorList>
    </citation>
    <scope>NUCLEOTIDE SEQUENCE [LARGE SCALE GENOMIC DNA]</scope>
</reference>
<accession>A0A4C1YNL2</accession>
<dbReference type="AlphaFoldDB" id="A0A4C1YNL2"/>
<feature type="region of interest" description="Disordered" evidence="1">
    <location>
        <begin position="1"/>
        <end position="29"/>
    </location>
</feature>
<comment type="caution">
    <text evidence="2">The sequence shown here is derived from an EMBL/GenBank/DDBJ whole genome shotgun (WGS) entry which is preliminary data.</text>
</comment>
<proteinExistence type="predicted"/>